<sequence length="204" mass="23729">MQSGRFQYEDGQILQSFGEEWDYQDPTSRLIFQGDLPLNQIVPEIIETLQEVREDFSFDGGDQDFLDLPLPDKNQSPALNSPYEGGIFYMSNLDSEIKFNKDGLDYRSAKNDQNIWHVDQLVLKDDNMEGQAKSLRCPPNQQAAQLLLEEDVFRQMAQFAADLAPDFDKYYKMQGNQNQCFKEYFDAARKQCDQQSEERKSQIH</sequence>
<protein>
    <submittedName>
        <fullName evidence="1">Uncharacterized protein</fullName>
    </submittedName>
</protein>
<proteinExistence type="predicted"/>
<dbReference type="Proteomes" id="UP000785679">
    <property type="component" value="Unassembled WGS sequence"/>
</dbReference>
<evidence type="ECO:0000313" key="2">
    <source>
        <dbReference type="Proteomes" id="UP000785679"/>
    </source>
</evidence>
<evidence type="ECO:0000313" key="1">
    <source>
        <dbReference type="EMBL" id="TNV84681.1"/>
    </source>
</evidence>
<dbReference type="EMBL" id="RRYP01002526">
    <property type="protein sequence ID" value="TNV84681.1"/>
    <property type="molecule type" value="Genomic_DNA"/>
</dbReference>
<name>A0A8J8T7V1_HALGN</name>
<dbReference type="AlphaFoldDB" id="A0A8J8T7V1"/>
<gene>
    <name evidence="1" type="ORF">FGO68_gene16537</name>
</gene>
<organism evidence="1 2">
    <name type="scientific">Halteria grandinella</name>
    <dbReference type="NCBI Taxonomy" id="5974"/>
    <lineage>
        <taxon>Eukaryota</taxon>
        <taxon>Sar</taxon>
        <taxon>Alveolata</taxon>
        <taxon>Ciliophora</taxon>
        <taxon>Intramacronucleata</taxon>
        <taxon>Spirotrichea</taxon>
        <taxon>Stichotrichia</taxon>
        <taxon>Sporadotrichida</taxon>
        <taxon>Halteriidae</taxon>
        <taxon>Halteria</taxon>
    </lineage>
</organism>
<accession>A0A8J8T7V1</accession>
<reference evidence="1" key="1">
    <citation type="submission" date="2019-06" db="EMBL/GenBank/DDBJ databases">
        <authorList>
            <person name="Zheng W."/>
        </authorList>
    </citation>
    <scope>NUCLEOTIDE SEQUENCE</scope>
    <source>
        <strain evidence="1">QDHG01</strain>
    </source>
</reference>
<keyword evidence="2" id="KW-1185">Reference proteome</keyword>
<comment type="caution">
    <text evidence="1">The sequence shown here is derived from an EMBL/GenBank/DDBJ whole genome shotgun (WGS) entry which is preliminary data.</text>
</comment>